<feature type="region of interest" description="Disordered" evidence="1">
    <location>
        <begin position="15"/>
        <end position="34"/>
    </location>
</feature>
<evidence type="ECO:0000313" key="2">
    <source>
        <dbReference type="EMBL" id="SFR97561.1"/>
    </source>
</evidence>
<sequence length="34" mass="3730">MQLDEALEAALTEYEMSRSEDAAESGRVVATLQD</sequence>
<gene>
    <name evidence="2" type="ORF">SAMN05216559_1874</name>
</gene>
<evidence type="ECO:0000256" key="1">
    <source>
        <dbReference type="SAM" id="MobiDB-lite"/>
    </source>
</evidence>
<accession>A0A1I6L2A0</accession>
<dbReference type="Proteomes" id="UP000199062">
    <property type="component" value="Unassembled WGS sequence"/>
</dbReference>
<keyword evidence="3" id="KW-1185">Reference proteome</keyword>
<dbReference type="EMBL" id="FOZK01000002">
    <property type="protein sequence ID" value="SFR97561.1"/>
    <property type="molecule type" value="Genomic_DNA"/>
</dbReference>
<protein>
    <submittedName>
        <fullName evidence="2">Uncharacterized protein</fullName>
    </submittedName>
</protein>
<evidence type="ECO:0000313" key="3">
    <source>
        <dbReference type="Proteomes" id="UP000199062"/>
    </source>
</evidence>
<reference evidence="2 3" key="1">
    <citation type="submission" date="2016-10" db="EMBL/GenBank/DDBJ databases">
        <authorList>
            <person name="de Groot N.N."/>
        </authorList>
    </citation>
    <scope>NUCLEOTIDE SEQUENCE [LARGE SCALE GENOMIC DNA]</scope>
    <source>
        <strain evidence="2 3">CGMCC 1.10457</strain>
    </source>
</reference>
<proteinExistence type="predicted"/>
<dbReference type="STRING" id="767519.SAMN05216559_1874"/>
<organism evidence="2 3">
    <name type="scientific">Halomicrobium zhouii</name>
    <dbReference type="NCBI Taxonomy" id="767519"/>
    <lineage>
        <taxon>Archaea</taxon>
        <taxon>Methanobacteriati</taxon>
        <taxon>Methanobacteriota</taxon>
        <taxon>Stenosarchaea group</taxon>
        <taxon>Halobacteria</taxon>
        <taxon>Halobacteriales</taxon>
        <taxon>Haloarculaceae</taxon>
        <taxon>Halomicrobium</taxon>
    </lineage>
</organism>
<dbReference type="AlphaFoldDB" id="A0A1I6L2A0"/>
<name>A0A1I6L2A0_9EURY</name>